<evidence type="ECO:0000256" key="10">
    <source>
        <dbReference type="ARBA" id="ARBA00022917"/>
    </source>
</evidence>
<keyword evidence="14" id="KW-0963">Cytoplasm</keyword>
<keyword evidence="4 14" id="KW-0436">Ligase</keyword>
<dbReference type="InterPro" id="IPR018164">
    <property type="entry name" value="Ala-tRNA-synth_IIc_N"/>
</dbReference>
<keyword evidence="10 14" id="KW-0648">Protein biosynthesis</keyword>
<sequence>MAVKTINDIRKSFLEYFESRSHLRQPSASLLPAQDPTLLFTTAGMVPFKEYFSGASAPPAPRLASVQKCLRTTDLESVGKTKRHLSFFEMLGNFSFGNYFKKEAIEFAWEYSTQFLPFEKERIWISIFENDDEAFEIWNKHIGVPAERIVRLGRADNFWGPAGESGACGPCSELYLDRGEEFGTDEQNRAPGGSGDRFMEFWNLVFNQFDFQKGDYLPLKQTGIDTGAGLERLATLVQGVDSVFDTDELMRLRQKAGEVFAAEYTGANVIPLRVLTDHIRTLTFAMSDGIFPSNESRGYVLRRVLRRAMLFGRKLGQREPLLYKLCDTVRDIYGGFYTELQQNTAFIADYIKQEETRFLSTLDSGAERLEQLLAQSKSVGKKQLEGRDVFQLYDTFGFPLEMTVELAELEGLAVDTEGFSAEMEKQRERGRAAWKGALELPIAREIKTEFTGYTNLEANAEIVTILNGDRAVNAVAESDNKSAPVFVVTRSTPFYAEGGGQLGDNGFIKSSSGAARIVDCRKQHDAYVHLLADIEGTISVGESVQLSVERARREALQRHHSATHLLNAELRKALGNHVKQSGSLVHPDYLRFDFAHPKALSAEELVRVETAVNDAIAANAEVATAVLPKSEAEKRGAVMTFGEKYGDVVRVVEMGGFSSEFCGGTHVARTGDIAGFLIQKESSPGAGNRRIEAVAGEAAVKTLRQKIAEIEELLTAAGPADAGKFSSRLQALDTAKVTAGSISSLWRSALALAADVQQHLSELRKQRKKQEVASSGAESGAIAEAVVASLQTAPGGLRFALYDAAGQTVGDLKALADKVRERDADALYLLFSSAGDESVFVIAASQAYAAARQLQLNALLKAAPAKLGLSGGGKPEMIQGKMRSTAAQVTEYFTGKA</sequence>
<dbReference type="GO" id="GO:0000049">
    <property type="term" value="F:tRNA binding"/>
    <property type="evidence" value="ECO:0007669"/>
    <property type="project" value="UniProtKB-KW"/>
</dbReference>
<name>I4B7G1_TURPD</name>
<evidence type="ECO:0000256" key="2">
    <source>
        <dbReference type="ARBA" id="ARBA00008226"/>
    </source>
</evidence>
<dbReference type="Gene3D" id="3.30.980.10">
    <property type="entry name" value="Threonyl-trna Synthetase, Chain A, domain 2"/>
    <property type="match status" value="1"/>
</dbReference>
<dbReference type="SUPFAM" id="SSF101353">
    <property type="entry name" value="Putative anticodon-binding domain of alanyl-tRNA synthetase (AlaRS)"/>
    <property type="match status" value="1"/>
</dbReference>
<comment type="similarity">
    <text evidence="2 14">Belongs to the class-II aminoacyl-tRNA synthetase family.</text>
</comment>
<dbReference type="GO" id="GO:0004813">
    <property type="term" value="F:alanine-tRNA ligase activity"/>
    <property type="evidence" value="ECO:0007669"/>
    <property type="project" value="UniProtKB-UniRule"/>
</dbReference>
<dbReference type="SUPFAM" id="SSF55681">
    <property type="entry name" value="Class II aaRS and biotin synthetases"/>
    <property type="match status" value="1"/>
</dbReference>
<dbReference type="PATRIC" id="fig|869212.3.peg.2594"/>
<dbReference type="InterPro" id="IPR018165">
    <property type="entry name" value="Ala-tRNA-synth_IIc_core"/>
</dbReference>
<dbReference type="Proteomes" id="UP000006048">
    <property type="component" value="Chromosome"/>
</dbReference>
<dbReference type="SUPFAM" id="SSF55186">
    <property type="entry name" value="ThrRS/AlaRS common domain"/>
    <property type="match status" value="1"/>
</dbReference>
<dbReference type="EMBL" id="CP002959">
    <property type="protein sequence ID" value="AFM13218.1"/>
    <property type="molecule type" value="Genomic_DNA"/>
</dbReference>
<dbReference type="InterPro" id="IPR023033">
    <property type="entry name" value="Ala_tRNA_ligase_euk/bac"/>
</dbReference>
<feature type="binding site" evidence="14">
    <location>
        <position position="666"/>
    </location>
    <ligand>
        <name>Zn(2+)</name>
        <dbReference type="ChEBI" id="CHEBI:29105"/>
    </ligand>
</feature>
<dbReference type="AlphaFoldDB" id="I4B7G1"/>
<evidence type="ECO:0000256" key="3">
    <source>
        <dbReference type="ARBA" id="ARBA00022555"/>
    </source>
</evidence>
<organism evidence="16 17">
    <name type="scientific">Turneriella parva (strain ATCC BAA-1111 / DSM 21527 / NCTC 11395 / H)</name>
    <name type="common">Leptospira parva</name>
    <dbReference type="NCBI Taxonomy" id="869212"/>
    <lineage>
        <taxon>Bacteria</taxon>
        <taxon>Pseudomonadati</taxon>
        <taxon>Spirochaetota</taxon>
        <taxon>Spirochaetia</taxon>
        <taxon>Leptospirales</taxon>
        <taxon>Leptospiraceae</taxon>
        <taxon>Turneriella</taxon>
    </lineage>
</organism>
<keyword evidence="17" id="KW-1185">Reference proteome</keyword>
<dbReference type="HOGENOM" id="CLU_004485_1_1_12"/>
<dbReference type="InterPro" id="IPR045864">
    <property type="entry name" value="aa-tRNA-synth_II/BPL/LPL"/>
</dbReference>
<feature type="binding site" evidence="14">
    <location>
        <position position="560"/>
    </location>
    <ligand>
        <name>Zn(2+)</name>
        <dbReference type="ChEBI" id="CHEBI:29105"/>
    </ligand>
</feature>
<comment type="cofactor">
    <cofactor evidence="14">
        <name>Zn(2+)</name>
        <dbReference type="ChEBI" id="CHEBI:29105"/>
    </cofactor>
    <text evidence="14">Binds 1 zinc ion per subunit.</text>
</comment>
<dbReference type="Gene3D" id="2.40.30.130">
    <property type="match status" value="1"/>
</dbReference>
<keyword evidence="11 14" id="KW-0030">Aminoacyl-tRNA synthetase</keyword>
<dbReference type="SUPFAM" id="SSF50447">
    <property type="entry name" value="Translation proteins"/>
    <property type="match status" value="1"/>
</dbReference>
<keyword evidence="3 14" id="KW-0820">tRNA-binding</keyword>
<feature type="binding site" evidence="14">
    <location>
        <position position="662"/>
    </location>
    <ligand>
        <name>Zn(2+)</name>
        <dbReference type="ChEBI" id="CHEBI:29105"/>
    </ligand>
</feature>
<comment type="function">
    <text evidence="12 14">Catalyzes the attachment of alanine to tRNA(Ala) in a two-step reaction: alanine is first activated by ATP to form Ala-AMP and then transferred to the acceptor end of tRNA(Ala). Also edits incorrectly charged Ser-tRNA(Ala) and Gly-tRNA(Ala) via its editing domain.</text>
</comment>
<dbReference type="InterPro" id="IPR009000">
    <property type="entry name" value="Transl_B-barrel_sf"/>
</dbReference>
<dbReference type="FunFam" id="3.30.54.20:FF:000001">
    <property type="entry name" value="Alanine--tRNA ligase"/>
    <property type="match status" value="1"/>
</dbReference>
<dbReference type="GO" id="GO:0008270">
    <property type="term" value="F:zinc ion binding"/>
    <property type="evidence" value="ECO:0007669"/>
    <property type="project" value="UniProtKB-UniRule"/>
</dbReference>
<dbReference type="PROSITE" id="PS50860">
    <property type="entry name" value="AA_TRNA_LIGASE_II_ALA"/>
    <property type="match status" value="1"/>
</dbReference>
<dbReference type="PANTHER" id="PTHR11777">
    <property type="entry name" value="ALANYL-TRNA SYNTHETASE"/>
    <property type="match status" value="1"/>
</dbReference>
<dbReference type="Gene3D" id="3.10.310.40">
    <property type="match status" value="1"/>
</dbReference>
<dbReference type="KEGG" id="tpx:Turpa_2578"/>
<evidence type="ECO:0000256" key="5">
    <source>
        <dbReference type="ARBA" id="ARBA00022723"/>
    </source>
</evidence>
<proteinExistence type="inferred from homology"/>
<evidence type="ECO:0000256" key="11">
    <source>
        <dbReference type="ARBA" id="ARBA00023146"/>
    </source>
</evidence>
<dbReference type="NCBIfam" id="TIGR00344">
    <property type="entry name" value="alaS"/>
    <property type="match status" value="1"/>
</dbReference>
<evidence type="ECO:0000256" key="7">
    <source>
        <dbReference type="ARBA" id="ARBA00022833"/>
    </source>
</evidence>
<dbReference type="Pfam" id="PF01411">
    <property type="entry name" value="tRNA-synt_2c"/>
    <property type="match status" value="1"/>
</dbReference>
<dbReference type="Pfam" id="PF07973">
    <property type="entry name" value="tRNA_SAD"/>
    <property type="match status" value="1"/>
</dbReference>
<evidence type="ECO:0000256" key="1">
    <source>
        <dbReference type="ARBA" id="ARBA00004496"/>
    </source>
</evidence>
<dbReference type="CDD" id="cd00673">
    <property type="entry name" value="AlaRS_core"/>
    <property type="match status" value="1"/>
</dbReference>
<dbReference type="InterPro" id="IPR018163">
    <property type="entry name" value="Thr/Ala-tRNA-synth_IIc_edit"/>
</dbReference>
<comment type="domain">
    <text evidence="14">Consists of three domains; the N-terminal catalytic domain, the editing domain and the C-terminal C-Ala domain. The editing domain removes incorrectly charged amino acids, while the C-Ala domain, along with tRNA(Ala), serves as a bridge to cooperatively bring together the editing and aminoacylation centers thus stimulating deacylation of misacylated tRNAs.</text>
</comment>
<evidence type="ECO:0000259" key="15">
    <source>
        <dbReference type="PROSITE" id="PS50860"/>
    </source>
</evidence>
<dbReference type="RefSeq" id="WP_014803723.1">
    <property type="nucleotide sequence ID" value="NC_018020.1"/>
</dbReference>
<dbReference type="HAMAP" id="MF_00036_B">
    <property type="entry name" value="Ala_tRNA_synth_B"/>
    <property type="match status" value="1"/>
</dbReference>
<evidence type="ECO:0000256" key="12">
    <source>
        <dbReference type="ARBA" id="ARBA00024779"/>
    </source>
</evidence>
<keyword evidence="5 14" id="KW-0479">Metal-binding</keyword>
<dbReference type="Gene3D" id="3.30.930.10">
    <property type="entry name" value="Bira Bifunctional Protein, Domain 2"/>
    <property type="match status" value="1"/>
</dbReference>
<dbReference type="GO" id="GO:0005524">
    <property type="term" value="F:ATP binding"/>
    <property type="evidence" value="ECO:0007669"/>
    <property type="project" value="UniProtKB-UniRule"/>
</dbReference>
<dbReference type="InterPro" id="IPR012947">
    <property type="entry name" value="tRNA_SAD"/>
</dbReference>
<dbReference type="FunFam" id="3.30.980.10:FF:000004">
    <property type="entry name" value="Alanine--tRNA ligase, cytoplasmic"/>
    <property type="match status" value="1"/>
</dbReference>
<reference evidence="16 17" key="1">
    <citation type="submission" date="2012-06" db="EMBL/GenBank/DDBJ databases">
        <title>The complete chromosome of genome of Turneriella parva DSM 21527.</title>
        <authorList>
            <consortium name="US DOE Joint Genome Institute (JGI-PGF)"/>
            <person name="Lucas S."/>
            <person name="Han J."/>
            <person name="Lapidus A."/>
            <person name="Bruce D."/>
            <person name="Goodwin L."/>
            <person name="Pitluck S."/>
            <person name="Peters L."/>
            <person name="Kyrpides N."/>
            <person name="Mavromatis K."/>
            <person name="Ivanova N."/>
            <person name="Mikhailova N."/>
            <person name="Chertkov O."/>
            <person name="Detter J.C."/>
            <person name="Tapia R."/>
            <person name="Han C."/>
            <person name="Land M."/>
            <person name="Hauser L."/>
            <person name="Markowitz V."/>
            <person name="Cheng J.-F."/>
            <person name="Hugenholtz P."/>
            <person name="Woyke T."/>
            <person name="Wu D."/>
            <person name="Gronow S."/>
            <person name="Wellnitz S."/>
            <person name="Brambilla E."/>
            <person name="Klenk H.-P."/>
            <person name="Eisen J.A."/>
        </authorList>
    </citation>
    <scope>NUCLEOTIDE SEQUENCE [LARGE SCALE GENOMIC DNA]</scope>
    <source>
        <strain evidence="17">ATCC BAA-1111 / DSM 21527 / NCTC 11395 / H</strain>
    </source>
</reference>
<dbReference type="OrthoDB" id="9803884at2"/>
<dbReference type="InterPro" id="IPR050058">
    <property type="entry name" value="Ala-tRNA_ligase"/>
</dbReference>
<evidence type="ECO:0000256" key="8">
    <source>
        <dbReference type="ARBA" id="ARBA00022840"/>
    </source>
</evidence>
<feature type="binding site" evidence="14">
    <location>
        <position position="564"/>
    </location>
    <ligand>
        <name>Zn(2+)</name>
        <dbReference type="ChEBI" id="CHEBI:29105"/>
    </ligand>
</feature>
<evidence type="ECO:0000256" key="13">
    <source>
        <dbReference type="ARBA" id="ARBA00048300"/>
    </source>
</evidence>
<keyword evidence="6 14" id="KW-0547">Nucleotide-binding</keyword>
<protein>
    <recommendedName>
        <fullName evidence="14">Alanine--tRNA ligase</fullName>
        <ecNumber evidence="14">6.1.1.7</ecNumber>
    </recommendedName>
    <alternativeName>
        <fullName evidence="14">Alanyl-tRNA synthetase</fullName>
        <shortName evidence="14">AlaRS</shortName>
    </alternativeName>
</protein>
<dbReference type="STRING" id="869212.Turpa_2578"/>
<dbReference type="GO" id="GO:0005829">
    <property type="term" value="C:cytosol"/>
    <property type="evidence" value="ECO:0007669"/>
    <property type="project" value="TreeGrafter"/>
</dbReference>
<feature type="domain" description="Alanyl-transfer RNA synthetases family profile" evidence="15">
    <location>
        <begin position="4"/>
        <end position="705"/>
    </location>
</feature>
<dbReference type="GO" id="GO:0002161">
    <property type="term" value="F:aminoacyl-tRNA deacylase activity"/>
    <property type="evidence" value="ECO:0007669"/>
    <property type="project" value="TreeGrafter"/>
</dbReference>
<evidence type="ECO:0000256" key="14">
    <source>
        <dbReference type="HAMAP-Rule" id="MF_00036"/>
    </source>
</evidence>
<evidence type="ECO:0000256" key="9">
    <source>
        <dbReference type="ARBA" id="ARBA00022884"/>
    </source>
</evidence>
<comment type="subcellular location">
    <subcellularLocation>
        <location evidence="1 14">Cytoplasm</location>
    </subcellularLocation>
</comment>
<dbReference type="SMART" id="SM00863">
    <property type="entry name" value="tRNA_SAD"/>
    <property type="match status" value="1"/>
</dbReference>
<gene>
    <name evidence="14" type="primary">alaS</name>
    <name evidence="16" type="ordered locus">Turpa_2578</name>
</gene>
<dbReference type="Gene3D" id="3.30.54.20">
    <property type="match status" value="1"/>
</dbReference>
<evidence type="ECO:0000256" key="4">
    <source>
        <dbReference type="ARBA" id="ARBA00022598"/>
    </source>
</evidence>
<dbReference type="InterPro" id="IPR018162">
    <property type="entry name" value="Ala-tRNA-ligase_IIc_anticod-bd"/>
</dbReference>
<comment type="catalytic activity">
    <reaction evidence="13 14">
        <text>tRNA(Ala) + L-alanine + ATP = L-alanyl-tRNA(Ala) + AMP + diphosphate</text>
        <dbReference type="Rhea" id="RHEA:12540"/>
        <dbReference type="Rhea" id="RHEA-COMP:9657"/>
        <dbReference type="Rhea" id="RHEA-COMP:9923"/>
        <dbReference type="ChEBI" id="CHEBI:30616"/>
        <dbReference type="ChEBI" id="CHEBI:33019"/>
        <dbReference type="ChEBI" id="CHEBI:57972"/>
        <dbReference type="ChEBI" id="CHEBI:78442"/>
        <dbReference type="ChEBI" id="CHEBI:78497"/>
        <dbReference type="ChEBI" id="CHEBI:456215"/>
        <dbReference type="EC" id="6.1.1.7"/>
    </reaction>
</comment>
<keyword evidence="8 14" id="KW-0067">ATP-binding</keyword>
<dbReference type="PRINTS" id="PR00980">
    <property type="entry name" value="TRNASYNTHALA"/>
</dbReference>
<accession>I4B7G1</accession>
<keyword evidence="7 14" id="KW-0862">Zinc</keyword>
<dbReference type="InterPro" id="IPR002318">
    <property type="entry name" value="Ala-tRNA-lgiase_IIc"/>
</dbReference>
<dbReference type="GO" id="GO:0006419">
    <property type="term" value="P:alanyl-tRNA aminoacylation"/>
    <property type="evidence" value="ECO:0007669"/>
    <property type="project" value="UniProtKB-UniRule"/>
</dbReference>
<evidence type="ECO:0000256" key="6">
    <source>
        <dbReference type="ARBA" id="ARBA00022741"/>
    </source>
</evidence>
<evidence type="ECO:0000313" key="16">
    <source>
        <dbReference type="EMBL" id="AFM13218.1"/>
    </source>
</evidence>
<dbReference type="PANTHER" id="PTHR11777:SF9">
    <property type="entry name" value="ALANINE--TRNA LIGASE, CYTOPLASMIC"/>
    <property type="match status" value="1"/>
</dbReference>
<evidence type="ECO:0000313" key="17">
    <source>
        <dbReference type="Proteomes" id="UP000006048"/>
    </source>
</evidence>
<keyword evidence="9 14" id="KW-0694">RNA-binding</keyword>
<dbReference type="EC" id="6.1.1.7" evidence="14"/>